<evidence type="ECO:0000313" key="2">
    <source>
        <dbReference type="Proteomes" id="UP000008363"/>
    </source>
</evidence>
<dbReference type="eggNOG" id="COG5637">
    <property type="taxonomic scope" value="Bacteria"/>
</dbReference>
<dbReference type="Gene3D" id="3.30.530.20">
    <property type="match status" value="1"/>
</dbReference>
<reference evidence="1 2" key="1">
    <citation type="submission" date="2012-08" db="EMBL/GenBank/DDBJ databases">
        <title>Whole genome shotgun sequence of Gordonia rhizosphera NBRC 16068.</title>
        <authorList>
            <person name="Takarada H."/>
            <person name="Isaki S."/>
            <person name="Hosoyama A."/>
            <person name="Tsuchikane K."/>
            <person name="Katsumata H."/>
            <person name="Baba S."/>
            <person name="Ohji S."/>
            <person name="Yamazaki S."/>
            <person name="Fujita N."/>
        </authorList>
    </citation>
    <scope>NUCLEOTIDE SEQUENCE [LARGE SCALE GENOMIC DNA]</scope>
    <source>
        <strain evidence="1 2">NBRC 16068</strain>
    </source>
</reference>
<dbReference type="Proteomes" id="UP000008363">
    <property type="component" value="Unassembled WGS sequence"/>
</dbReference>
<dbReference type="EMBL" id="BAHC01000062">
    <property type="protein sequence ID" value="GAB89487.1"/>
    <property type="molecule type" value="Genomic_DNA"/>
</dbReference>
<dbReference type="SUPFAM" id="SSF55961">
    <property type="entry name" value="Bet v1-like"/>
    <property type="match status" value="1"/>
</dbReference>
<dbReference type="InterPro" id="IPR023393">
    <property type="entry name" value="START-like_dom_sf"/>
</dbReference>
<evidence type="ECO:0000313" key="1">
    <source>
        <dbReference type="EMBL" id="GAB89487.1"/>
    </source>
</evidence>
<keyword evidence="2" id="KW-1185">Reference proteome</keyword>
<dbReference type="STRING" id="1108045.GORHZ_062_00630"/>
<proteinExistence type="predicted"/>
<comment type="caution">
    <text evidence="1">The sequence shown here is derived from an EMBL/GenBank/DDBJ whole genome shotgun (WGS) entry which is preliminary data.</text>
</comment>
<accession>K6WBB0</accession>
<organism evidence="1 2">
    <name type="scientific">Gordonia rhizosphera NBRC 16068</name>
    <dbReference type="NCBI Taxonomy" id="1108045"/>
    <lineage>
        <taxon>Bacteria</taxon>
        <taxon>Bacillati</taxon>
        <taxon>Actinomycetota</taxon>
        <taxon>Actinomycetes</taxon>
        <taxon>Mycobacteriales</taxon>
        <taxon>Gordoniaceae</taxon>
        <taxon>Gordonia</taxon>
    </lineage>
</organism>
<sequence length="71" mass="7569">MVGEVQPKGVTAATIWRFADAEGGTEVDVEFEYRLPGGLAGRALGTLLEPFIGQAIRHTESKLAEQVGRLG</sequence>
<gene>
    <name evidence="1" type="ORF">GORHZ_062_00630</name>
</gene>
<protein>
    <recommendedName>
        <fullName evidence="3">Coenzyme Q-binding protein COQ10 START domain-containing protein</fullName>
    </recommendedName>
</protein>
<dbReference type="RefSeq" id="WP_006331534.1">
    <property type="nucleotide sequence ID" value="NZ_BAHC01000062.1"/>
</dbReference>
<evidence type="ECO:0008006" key="3">
    <source>
        <dbReference type="Google" id="ProtNLM"/>
    </source>
</evidence>
<dbReference type="AlphaFoldDB" id="K6WBB0"/>
<name>K6WBB0_9ACTN</name>